<reference evidence="12" key="1">
    <citation type="submission" date="2012-12" db="EMBL/GenBank/DDBJ databases">
        <authorList>
            <person name="Hellsten U."/>
            <person name="Grimwood J."/>
            <person name="Chapman J.A."/>
            <person name="Shapiro H."/>
            <person name="Aerts A."/>
            <person name="Otillar R.P."/>
            <person name="Terry A.Y."/>
            <person name="Boore J.L."/>
            <person name="Simakov O."/>
            <person name="Marletaz F."/>
            <person name="Cho S.-J."/>
            <person name="Edsinger-Gonzales E."/>
            <person name="Havlak P."/>
            <person name="Kuo D.-H."/>
            <person name="Larsson T."/>
            <person name="Lv J."/>
            <person name="Arendt D."/>
            <person name="Savage R."/>
            <person name="Osoegawa K."/>
            <person name="de Jong P."/>
            <person name="Lindberg D.R."/>
            <person name="Seaver E.C."/>
            <person name="Weisblat D.A."/>
            <person name="Putnam N.H."/>
            <person name="Grigoriev I.V."/>
            <person name="Rokhsar D.S."/>
        </authorList>
    </citation>
    <scope>NUCLEOTIDE SEQUENCE</scope>
</reference>
<keyword evidence="12" id="KW-1185">Reference proteome</keyword>
<reference evidence="10 12" key="2">
    <citation type="journal article" date="2013" name="Nature">
        <title>Insights into bilaterian evolution from three spiralian genomes.</title>
        <authorList>
            <person name="Simakov O."/>
            <person name="Marletaz F."/>
            <person name="Cho S.J."/>
            <person name="Edsinger-Gonzales E."/>
            <person name="Havlak P."/>
            <person name="Hellsten U."/>
            <person name="Kuo D.H."/>
            <person name="Larsson T."/>
            <person name="Lv J."/>
            <person name="Arendt D."/>
            <person name="Savage R."/>
            <person name="Osoegawa K."/>
            <person name="de Jong P."/>
            <person name="Grimwood J."/>
            <person name="Chapman J.A."/>
            <person name="Shapiro H."/>
            <person name="Aerts A."/>
            <person name="Otillar R.P."/>
            <person name="Terry A.Y."/>
            <person name="Boore J.L."/>
            <person name="Grigoriev I.V."/>
            <person name="Lindberg D.R."/>
            <person name="Seaver E.C."/>
            <person name="Weisblat D.A."/>
            <person name="Putnam N.H."/>
            <person name="Rokhsar D.S."/>
        </authorList>
    </citation>
    <scope>NUCLEOTIDE SEQUENCE</scope>
</reference>
<dbReference type="Proteomes" id="UP000015101">
    <property type="component" value="Unassembled WGS sequence"/>
</dbReference>
<name>T1FUM9_HELRO</name>
<dbReference type="FunFam" id="3.30.60.20:FF:000015">
    <property type="entry name" value="Vav guanine nucleotide exchange factor 1"/>
    <property type="match status" value="1"/>
</dbReference>
<sequence length="465" mass="53060">MFFIKSPDQKCKLEVYGRRHFDGEFKSEYEYKGVMDMEKCTISNGPVEKGIQAIKLSESGDRGDVYYISAKKAEQITKLKTFLEIVKDNLLPNGHDNNNHDFVLTTFHEATTCTVCGKLLRGLLSQGYRCKKTQKIVHKECLSKATAPANTFCKSAAPNQRSPAPQPQPPQSKSNRPNVVAAAQPVEPPRIRRPAPDPNNYRNSDPRSHVWFSTASSRQEANKILKNMPDGTFLVRWSEEQKRYVISMKCETLRHIKINETERREYNLKPAISFKNVPDLIVYYRANSLHEIFPNITMPLKQVYSEVKGDLVKKKQLCRAIYNFSASGADQLSFEEGDVIEIISKRENCGWWKGMLRDKAIFQIITSKRCNDEDDDSKDDDGDREDDQDDDEKDQDDEEQDDGDGDDEENDDEDDDEDDDGGEEEEQKVGNGVADEDGDGHEDDDEKNGGDEVMIIIIRIYILLY</sequence>
<dbReference type="InterPro" id="IPR000980">
    <property type="entry name" value="SH2"/>
</dbReference>
<keyword evidence="3" id="KW-0862">Zinc</keyword>
<dbReference type="PRINTS" id="PR00401">
    <property type="entry name" value="SH2DOMAIN"/>
</dbReference>
<dbReference type="SMART" id="SM00109">
    <property type="entry name" value="C1"/>
    <property type="match status" value="1"/>
</dbReference>
<evidence type="ECO:0000256" key="5">
    <source>
        <dbReference type="PROSITE-ProRule" id="PRU00192"/>
    </source>
</evidence>
<evidence type="ECO:0000259" key="8">
    <source>
        <dbReference type="PROSITE" id="PS50002"/>
    </source>
</evidence>
<dbReference type="PROSITE" id="PS50001">
    <property type="entry name" value="SH2"/>
    <property type="match status" value="1"/>
</dbReference>
<evidence type="ECO:0000313" key="11">
    <source>
        <dbReference type="EnsemblMetazoa" id="HelroP193115"/>
    </source>
</evidence>
<dbReference type="OMA" id="SKRENCG"/>
<dbReference type="InterPro" id="IPR001452">
    <property type="entry name" value="SH3_domain"/>
</dbReference>
<dbReference type="HOGENOM" id="CLU_588342_0_0_1"/>
<dbReference type="PANTHER" id="PTHR45818">
    <property type="entry name" value="PROTEIN VAV"/>
    <property type="match status" value="1"/>
</dbReference>
<dbReference type="SMART" id="SM00252">
    <property type="entry name" value="SH2"/>
    <property type="match status" value="1"/>
</dbReference>
<dbReference type="SMART" id="SM00326">
    <property type="entry name" value="SH3"/>
    <property type="match status" value="1"/>
</dbReference>
<dbReference type="InterPro" id="IPR036028">
    <property type="entry name" value="SH3-like_dom_sf"/>
</dbReference>
<dbReference type="EnsemblMetazoa" id="HelroT193115">
    <property type="protein sequence ID" value="HelroP193115"/>
    <property type="gene ID" value="HelroG193115"/>
</dbReference>
<dbReference type="Pfam" id="PF00018">
    <property type="entry name" value="SH3_1"/>
    <property type="match status" value="1"/>
</dbReference>
<evidence type="ECO:0000259" key="9">
    <source>
        <dbReference type="PROSITE" id="PS50081"/>
    </source>
</evidence>
<feature type="region of interest" description="Disordered" evidence="6">
    <location>
        <begin position="370"/>
        <end position="452"/>
    </location>
</feature>
<keyword evidence="1 5" id="KW-0728">SH3 domain</keyword>
<dbReference type="CTD" id="20212525"/>
<feature type="domain" description="Phorbol-ester/DAG-type" evidence="9">
    <location>
        <begin position="99"/>
        <end position="153"/>
    </location>
</feature>
<dbReference type="SUPFAM" id="SSF57889">
    <property type="entry name" value="Cysteine-rich domain"/>
    <property type="match status" value="1"/>
</dbReference>
<evidence type="ECO:0000313" key="10">
    <source>
        <dbReference type="EMBL" id="ESN98170.1"/>
    </source>
</evidence>
<dbReference type="EMBL" id="KB097222">
    <property type="protein sequence ID" value="ESN98170.1"/>
    <property type="molecule type" value="Genomic_DNA"/>
</dbReference>
<dbReference type="CDD" id="cd20810">
    <property type="entry name" value="C1_VAV"/>
    <property type="match status" value="1"/>
</dbReference>
<dbReference type="RefSeq" id="XP_009023854.1">
    <property type="nucleotide sequence ID" value="XM_009025606.1"/>
</dbReference>
<dbReference type="SUPFAM" id="SSF50044">
    <property type="entry name" value="SH3-domain"/>
    <property type="match status" value="1"/>
</dbReference>
<protein>
    <submittedName>
        <fullName evidence="10 11">Uncharacterized protein</fullName>
    </submittedName>
</protein>
<dbReference type="AlphaFoldDB" id="T1FUM9"/>
<accession>T1FUM9</accession>
<dbReference type="Gene3D" id="2.30.30.40">
    <property type="entry name" value="SH3 Domains"/>
    <property type="match status" value="1"/>
</dbReference>
<dbReference type="Pfam" id="PF00130">
    <property type="entry name" value="C1_1"/>
    <property type="match status" value="1"/>
</dbReference>
<dbReference type="KEGG" id="hro:HELRODRAFT_193115"/>
<dbReference type="InterPro" id="IPR036860">
    <property type="entry name" value="SH2_dom_sf"/>
</dbReference>
<dbReference type="FunFam" id="3.30.505.10:FF:000150">
    <property type="match status" value="1"/>
</dbReference>
<evidence type="ECO:0000256" key="3">
    <source>
        <dbReference type="ARBA" id="ARBA00022833"/>
    </source>
</evidence>
<dbReference type="Gene3D" id="3.30.60.20">
    <property type="match status" value="1"/>
</dbReference>
<dbReference type="Gene3D" id="3.30.505.10">
    <property type="entry name" value="SH2 domain"/>
    <property type="match status" value="1"/>
</dbReference>
<evidence type="ECO:0000256" key="1">
    <source>
        <dbReference type="ARBA" id="ARBA00022443"/>
    </source>
</evidence>
<reference evidence="11" key="3">
    <citation type="submission" date="2015-06" db="UniProtKB">
        <authorList>
            <consortium name="EnsemblMetazoa"/>
        </authorList>
    </citation>
    <scope>IDENTIFICATION</scope>
</reference>
<dbReference type="EMBL" id="AMQM01006055">
    <property type="status" value="NOT_ANNOTATED_CDS"/>
    <property type="molecule type" value="Genomic_DNA"/>
</dbReference>
<dbReference type="PRINTS" id="PR00452">
    <property type="entry name" value="SH3DOMAIN"/>
</dbReference>
<feature type="region of interest" description="Disordered" evidence="6">
    <location>
        <begin position="153"/>
        <end position="208"/>
    </location>
</feature>
<dbReference type="InParanoid" id="T1FUM9"/>
<keyword evidence="4" id="KW-0727">SH2 domain</keyword>
<dbReference type="Pfam" id="PF00017">
    <property type="entry name" value="SH2"/>
    <property type="match status" value="1"/>
</dbReference>
<evidence type="ECO:0000313" key="12">
    <source>
        <dbReference type="Proteomes" id="UP000015101"/>
    </source>
</evidence>
<dbReference type="InterPro" id="IPR046349">
    <property type="entry name" value="C1-like_sf"/>
</dbReference>
<keyword evidence="2" id="KW-0479">Metal-binding</keyword>
<gene>
    <name evidence="11" type="primary">20212525</name>
    <name evidence="10" type="ORF">HELRODRAFT_193115</name>
</gene>
<feature type="compositionally biased region" description="Acidic residues" evidence="6">
    <location>
        <begin position="372"/>
        <end position="426"/>
    </location>
</feature>
<dbReference type="eggNOG" id="KOG2996">
    <property type="taxonomic scope" value="Eukaryota"/>
</dbReference>
<dbReference type="PROSITE" id="PS50081">
    <property type="entry name" value="ZF_DAG_PE_2"/>
    <property type="match status" value="1"/>
</dbReference>
<dbReference type="SUPFAM" id="SSF55550">
    <property type="entry name" value="SH2 domain"/>
    <property type="match status" value="1"/>
</dbReference>
<organism evidence="11 12">
    <name type="scientific">Helobdella robusta</name>
    <name type="common">Californian leech</name>
    <dbReference type="NCBI Taxonomy" id="6412"/>
    <lineage>
        <taxon>Eukaryota</taxon>
        <taxon>Metazoa</taxon>
        <taxon>Spiralia</taxon>
        <taxon>Lophotrochozoa</taxon>
        <taxon>Annelida</taxon>
        <taxon>Clitellata</taxon>
        <taxon>Hirudinea</taxon>
        <taxon>Rhynchobdellida</taxon>
        <taxon>Glossiphoniidae</taxon>
        <taxon>Helobdella</taxon>
    </lineage>
</organism>
<evidence type="ECO:0000256" key="2">
    <source>
        <dbReference type="ARBA" id="ARBA00022723"/>
    </source>
</evidence>
<evidence type="ECO:0000256" key="4">
    <source>
        <dbReference type="PROSITE-ProRule" id="PRU00191"/>
    </source>
</evidence>
<dbReference type="GeneID" id="20212525"/>
<dbReference type="CDD" id="cd00174">
    <property type="entry name" value="SH3"/>
    <property type="match status" value="1"/>
</dbReference>
<feature type="domain" description="SH2" evidence="7">
    <location>
        <begin position="211"/>
        <end position="300"/>
    </location>
</feature>
<dbReference type="GO" id="GO:0046872">
    <property type="term" value="F:metal ion binding"/>
    <property type="evidence" value="ECO:0007669"/>
    <property type="project" value="UniProtKB-KW"/>
</dbReference>
<dbReference type="PANTHER" id="PTHR45818:SF3">
    <property type="entry name" value="PROTEIN VAV"/>
    <property type="match status" value="1"/>
</dbReference>
<dbReference type="STRING" id="6412.T1FUM9"/>
<proteinExistence type="predicted"/>
<feature type="domain" description="SH3" evidence="8">
    <location>
        <begin position="313"/>
        <end position="374"/>
    </location>
</feature>
<evidence type="ECO:0000259" key="7">
    <source>
        <dbReference type="PROSITE" id="PS50001"/>
    </source>
</evidence>
<evidence type="ECO:0000256" key="6">
    <source>
        <dbReference type="SAM" id="MobiDB-lite"/>
    </source>
</evidence>
<dbReference type="PROSITE" id="PS50002">
    <property type="entry name" value="SH3"/>
    <property type="match status" value="1"/>
</dbReference>
<dbReference type="OrthoDB" id="3175255at2759"/>
<feature type="compositionally biased region" description="Acidic residues" evidence="6">
    <location>
        <begin position="434"/>
        <end position="446"/>
    </location>
</feature>
<dbReference type="InterPro" id="IPR002219">
    <property type="entry name" value="PKC_DAG/PE"/>
</dbReference>